<evidence type="ECO:0000313" key="2">
    <source>
        <dbReference type="Proteomes" id="UP001259420"/>
    </source>
</evidence>
<comment type="caution">
    <text evidence="1">The sequence shown here is derived from an EMBL/GenBank/DDBJ whole genome shotgun (WGS) entry which is preliminary data.</text>
</comment>
<dbReference type="EMBL" id="JAVDSD010000018">
    <property type="protein sequence ID" value="MDR6610239.1"/>
    <property type="molecule type" value="Genomic_DNA"/>
</dbReference>
<protein>
    <submittedName>
        <fullName evidence="1">Cupin superfamily protein</fullName>
    </submittedName>
</protein>
<gene>
    <name evidence="1" type="ORF">J2X87_005345</name>
</gene>
<keyword evidence="2" id="KW-1185">Reference proteome</keyword>
<name>A0ACC6JVF8_9PSED</name>
<dbReference type="Proteomes" id="UP001259420">
    <property type="component" value="Unassembled WGS sequence"/>
</dbReference>
<reference evidence="1" key="1">
    <citation type="submission" date="2023-07" db="EMBL/GenBank/DDBJ databases">
        <title>Sorghum-associated microbial communities from plants grown in Nebraska, USA.</title>
        <authorList>
            <person name="Schachtman D."/>
        </authorList>
    </citation>
    <scope>NUCLEOTIDE SEQUENCE</scope>
    <source>
        <strain evidence="1">BE46</strain>
    </source>
</reference>
<evidence type="ECO:0000313" key="1">
    <source>
        <dbReference type="EMBL" id="MDR6610239.1"/>
    </source>
</evidence>
<accession>A0ACC6JVF8</accession>
<organism evidence="1 2">
    <name type="scientific">Pseudomonas synxantha</name>
    <dbReference type="NCBI Taxonomy" id="47883"/>
    <lineage>
        <taxon>Bacteria</taxon>
        <taxon>Pseudomonadati</taxon>
        <taxon>Pseudomonadota</taxon>
        <taxon>Gammaproteobacteria</taxon>
        <taxon>Pseudomonadales</taxon>
        <taxon>Pseudomonadaceae</taxon>
        <taxon>Pseudomonas</taxon>
    </lineage>
</organism>
<proteinExistence type="predicted"/>
<sequence>MTMPTTPFLYDPLSITDVKDWGVIPTMLEGQSRVSGVVLHKGPEGQSECGIWICTPGKWFCHVTSDEFCHFLEGRCTYVHESGEVIEIKPDTAAFFGKDWKGVCTVHETIKKVYMIR</sequence>